<keyword evidence="9" id="KW-1185">Reference proteome</keyword>
<dbReference type="InterPro" id="IPR029057">
    <property type="entry name" value="PRTase-like"/>
</dbReference>
<dbReference type="GO" id="GO:0046110">
    <property type="term" value="P:xanthine metabolic process"/>
    <property type="evidence" value="ECO:0007669"/>
    <property type="project" value="UniProtKB-UniRule"/>
</dbReference>
<dbReference type="Pfam" id="PF00156">
    <property type="entry name" value="Pribosyltran"/>
    <property type="match status" value="1"/>
</dbReference>
<organism evidence="8 9">
    <name type="scientific">Niallia nealsonii</name>
    <dbReference type="NCBI Taxonomy" id="115979"/>
    <lineage>
        <taxon>Bacteria</taxon>
        <taxon>Bacillati</taxon>
        <taxon>Bacillota</taxon>
        <taxon>Bacilli</taxon>
        <taxon>Bacillales</taxon>
        <taxon>Bacillaceae</taxon>
        <taxon>Niallia</taxon>
    </lineage>
</organism>
<evidence type="ECO:0000256" key="1">
    <source>
        <dbReference type="ARBA" id="ARBA00022490"/>
    </source>
</evidence>
<dbReference type="AlphaFoldDB" id="A0A2N0Z746"/>
<comment type="caution">
    <text evidence="8">The sequence shown here is derived from an EMBL/GenBank/DDBJ whole genome shotgun (WGS) entry which is preliminary data.</text>
</comment>
<keyword evidence="4 5" id="KW-0660">Purine salvage</keyword>
<evidence type="ECO:0000259" key="7">
    <source>
        <dbReference type="Pfam" id="PF00156"/>
    </source>
</evidence>
<evidence type="ECO:0000256" key="2">
    <source>
        <dbReference type="ARBA" id="ARBA00022676"/>
    </source>
</evidence>
<dbReference type="GO" id="GO:0000310">
    <property type="term" value="F:xanthine phosphoribosyltransferase activity"/>
    <property type="evidence" value="ECO:0007669"/>
    <property type="project" value="UniProtKB-UniRule"/>
</dbReference>
<dbReference type="UniPathway" id="UPA00602">
    <property type="reaction ID" value="UER00658"/>
</dbReference>
<evidence type="ECO:0000256" key="4">
    <source>
        <dbReference type="ARBA" id="ARBA00022726"/>
    </source>
</evidence>
<accession>A0A2N0Z746</accession>
<dbReference type="NCBIfam" id="TIGR01744">
    <property type="entry name" value="XPRTase"/>
    <property type="match status" value="1"/>
</dbReference>
<comment type="subcellular location">
    <subcellularLocation>
        <location evidence="5">Cytoplasm</location>
    </subcellularLocation>
</comment>
<dbReference type="HAMAP" id="MF_01184">
    <property type="entry name" value="XPRTase"/>
    <property type="match status" value="1"/>
</dbReference>
<feature type="domain" description="Phosphoribosyltransferase" evidence="7">
    <location>
        <begin position="47"/>
        <end position="168"/>
    </location>
</feature>
<dbReference type="RefSeq" id="WP_101175441.1">
    <property type="nucleotide sequence ID" value="NZ_PISE01000004.1"/>
</dbReference>
<comment type="function">
    <text evidence="5">Converts the preformed base xanthine, a product of nucleic acid breakdown, to xanthosine 5'-monophosphate (XMP), so it can be reused for RNA or DNA synthesis.</text>
</comment>
<dbReference type="EC" id="2.4.2.22" evidence="5 6"/>
<keyword evidence="1 5" id="KW-0963">Cytoplasm</keyword>
<protein>
    <recommendedName>
        <fullName evidence="5 6">Xanthine phosphoribosyltransferase</fullName>
        <shortName evidence="5">XPRTase</shortName>
        <ecNumber evidence="5 6">2.4.2.22</ecNumber>
    </recommendedName>
</protein>
<evidence type="ECO:0000256" key="6">
    <source>
        <dbReference type="NCBIfam" id="TIGR01744"/>
    </source>
</evidence>
<dbReference type="GO" id="GO:0005737">
    <property type="term" value="C:cytoplasm"/>
    <property type="evidence" value="ECO:0007669"/>
    <property type="project" value="UniProtKB-SubCell"/>
</dbReference>
<keyword evidence="2 5" id="KW-0328">Glycosyltransferase</keyword>
<dbReference type="GO" id="GO:0006166">
    <property type="term" value="P:purine ribonucleoside salvage"/>
    <property type="evidence" value="ECO:0007669"/>
    <property type="project" value="UniProtKB-KW"/>
</dbReference>
<comment type="similarity">
    <text evidence="5">Belongs to the purine/pyrimidine phosphoribosyltransferase family. Xpt subfamily.</text>
</comment>
<dbReference type="OrthoDB" id="9790678at2"/>
<dbReference type="InterPro" id="IPR010079">
    <property type="entry name" value="Xanthine_PRibTrfase"/>
</dbReference>
<evidence type="ECO:0000256" key="5">
    <source>
        <dbReference type="HAMAP-Rule" id="MF_01184"/>
    </source>
</evidence>
<dbReference type="PANTHER" id="PTHR43864">
    <property type="entry name" value="HYPOXANTHINE/GUANINE PHOSPHORIBOSYLTRANSFERASE"/>
    <property type="match status" value="1"/>
</dbReference>
<dbReference type="EMBL" id="PISE01000004">
    <property type="protein sequence ID" value="PKG25336.1"/>
    <property type="molecule type" value="Genomic_DNA"/>
</dbReference>
<comment type="pathway">
    <text evidence="5">Purine metabolism; XMP biosynthesis via salvage pathway; XMP from xanthine: step 1/1.</text>
</comment>
<reference evidence="8 9" key="1">
    <citation type="journal article" date="2003" name="Int. J. Syst. Evol. Microbiol.">
        <title>Bacillus nealsonii sp. nov., isolated from a spacecraft-assembly facility, whose spores are gamma-radiation resistant.</title>
        <authorList>
            <person name="Venkateswaran K."/>
            <person name="Kempf M."/>
            <person name="Chen F."/>
            <person name="Satomi M."/>
            <person name="Nicholson W."/>
            <person name="Kern R."/>
        </authorList>
    </citation>
    <scope>NUCLEOTIDE SEQUENCE [LARGE SCALE GENOMIC DNA]</scope>
    <source>
        <strain evidence="8 9">FO-92</strain>
    </source>
</reference>
<dbReference type="GO" id="GO:0032265">
    <property type="term" value="P:XMP salvage"/>
    <property type="evidence" value="ECO:0007669"/>
    <property type="project" value="UniProtKB-UniRule"/>
</dbReference>
<dbReference type="PANTHER" id="PTHR43864:SF1">
    <property type="entry name" value="XANTHINE PHOSPHORIBOSYLTRANSFERASE"/>
    <property type="match status" value="1"/>
</dbReference>
<comment type="catalytic activity">
    <reaction evidence="5">
        <text>XMP + diphosphate = xanthine + 5-phospho-alpha-D-ribose 1-diphosphate</text>
        <dbReference type="Rhea" id="RHEA:10800"/>
        <dbReference type="ChEBI" id="CHEBI:17712"/>
        <dbReference type="ChEBI" id="CHEBI:33019"/>
        <dbReference type="ChEBI" id="CHEBI:57464"/>
        <dbReference type="ChEBI" id="CHEBI:58017"/>
        <dbReference type="EC" id="2.4.2.22"/>
    </reaction>
</comment>
<dbReference type="Proteomes" id="UP000233375">
    <property type="component" value="Unassembled WGS sequence"/>
</dbReference>
<evidence type="ECO:0000313" key="9">
    <source>
        <dbReference type="Proteomes" id="UP000233375"/>
    </source>
</evidence>
<dbReference type="InterPro" id="IPR000836">
    <property type="entry name" value="PRTase_dom"/>
</dbReference>
<evidence type="ECO:0000313" key="8">
    <source>
        <dbReference type="EMBL" id="PKG25336.1"/>
    </source>
</evidence>
<evidence type="ECO:0000256" key="3">
    <source>
        <dbReference type="ARBA" id="ARBA00022679"/>
    </source>
</evidence>
<gene>
    <name evidence="5" type="primary">xpt</name>
    <name evidence="8" type="ORF">CWS01_02330</name>
</gene>
<dbReference type="InterPro" id="IPR050118">
    <property type="entry name" value="Pur/Pyrimidine_PRTase"/>
</dbReference>
<feature type="binding site" evidence="5">
    <location>
        <begin position="128"/>
        <end position="132"/>
    </location>
    <ligand>
        <name>5-phospho-alpha-D-ribose 1-diphosphate</name>
        <dbReference type="ChEBI" id="CHEBI:58017"/>
    </ligand>
</feature>
<feature type="binding site" evidence="5">
    <location>
        <position position="20"/>
    </location>
    <ligand>
        <name>xanthine</name>
        <dbReference type="ChEBI" id="CHEBI:17712"/>
    </ligand>
</feature>
<name>A0A2N0Z746_9BACI</name>
<feature type="binding site" evidence="5">
    <location>
        <position position="156"/>
    </location>
    <ligand>
        <name>xanthine</name>
        <dbReference type="ChEBI" id="CHEBI:17712"/>
    </ligand>
</feature>
<dbReference type="CDD" id="cd06223">
    <property type="entry name" value="PRTases_typeI"/>
    <property type="match status" value="1"/>
</dbReference>
<dbReference type="Gene3D" id="3.40.50.2020">
    <property type="match status" value="1"/>
</dbReference>
<sequence>MKLLKEKIESEGIVLSENVLKVDSFINHQMDPVLMKEIGLEFAERFKDEAITKILTIESSGIAPAIMTGLALNVPVIFARKRKSLTLTTDLYTATVYSFTKQESNEITVSNKYITKGDNVLIIDDFLANGQAALGLASLVEQASAKVSGIGILIEKSFQPGADDLIAKGYRLESLARIEALKEGKVQFAKDRQLEKAFAGGI</sequence>
<feature type="binding site" evidence="5">
    <location>
        <position position="27"/>
    </location>
    <ligand>
        <name>xanthine</name>
        <dbReference type="ChEBI" id="CHEBI:17712"/>
    </ligand>
</feature>
<comment type="subunit">
    <text evidence="5">Homodimer.</text>
</comment>
<proteinExistence type="inferred from homology"/>
<keyword evidence="3 5" id="KW-0808">Transferase</keyword>
<dbReference type="SUPFAM" id="SSF53271">
    <property type="entry name" value="PRTase-like"/>
    <property type="match status" value="1"/>
</dbReference>
<dbReference type="NCBIfam" id="NF006671">
    <property type="entry name" value="PRK09219.1"/>
    <property type="match status" value="1"/>
</dbReference>